<keyword evidence="2" id="KW-1185">Reference proteome</keyword>
<name>A0A328CZ21_9ASTE</name>
<proteinExistence type="predicted"/>
<dbReference type="EMBL" id="NQVE01000215">
    <property type="protein sequence ID" value="RAL37571.1"/>
    <property type="molecule type" value="Genomic_DNA"/>
</dbReference>
<gene>
    <name evidence="1" type="ORF">DM860_000265</name>
</gene>
<dbReference type="AlphaFoldDB" id="A0A328CZ21"/>
<evidence type="ECO:0000313" key="1">
    <source>
        <dbReference type="EMBL" id="RAL37571.1"/>
    </source>
</evidence>
<reference evidence="1 2" key="1">
    <citation type="submission" date="2018-06" db="EMBL/GenBank/DDBJ databases">
        <title>The Genome of Cuscuta australis (Dodder) Provides Insight into the Evolution of Plant Parasitism.</title>
        <authorList>
            <person name="Liu H."/>
        </authorList>
    </citation>
    <scope>NUCLEOTIDE SEQUENCE [LARGE SCALE GENOMIC DNA]</scope>
    <source>
        <strain evidence="2">cv. Yunnan</strain>
        <tissue evidence="1">Vines</tissue>
    </source>
</reference>
<dbReference type="PANTHER" id="PTHR47150">
    <property type="entry name" value="OS12G0169200 PROTEIN"/>
    <property type="match status" value="1"/>
</dbReference>
<dbReference type="Pfam" id="PF04827">
    <property type="entry name" value="Plant_tran"/>
    <property type="match status" value="1"/>
</dbReference>
<protein>
    <submittedName>
        <fullName evidence="1">Uncharacterized protein</fullName>
    </submittedName>
</protein>
<evidence type="ECO:0000313" key="2">
    <source>
        <dbReference type="Proteomes" id="UP000249390"/>
    </source>
</evidence>
<accession>A0A328CZ21</accession>
<organism evidence="1 2">
    <name type="scientific">Cuscuta australis</name>
    <dbReference type="NCBI Taxonomy" id="267555"/>
    <lineage>
        <taxon>Eukaryota</taxon>
        <taxon>Viridiplantae</taxon>
        <taxon>Streptophyta</taxon>
        <taxon>Embryophyta</taxon>
        <taxon>Tracheophyta</taxon>
        <taxon>Spermatophyta</taxon>
        <taxon>Magnoliopsida</taxon>
        <taxon>eudicotyledons</taxon>
        <taxon>Gunneridae</taxon>
        <taxon>Pentapetalae</taxon>
        <taxon>asterids</taxon>
        <taxon>lamiids</taxon>
        <taxon>Solanales</taxon>
        <taxon>Convolvulaceae</taxon>
        <taxon>Cuscuteae</taxon>
        <taxon>Cuscuta</taxon>
        <taxon>Cuscuta subgen. Grammica</taxon>
        <taxon>Cuscuta sect. Cleistogrammica</taxon>
    </lineage>
</organism>
<dbReference type="Proteomes" id="UP000249390">
    <property type="component" value="Unassembled WGS sequence"/>
</dbReference>
<dbReference type="InterPro" id="IPR006912">
    <property type="entry name" value="Harbinger_derived_prot"/>
</dbReference>
<dbReference type="PANTHER" id="PTHR47150:SF4">
    <property type="entry name" value="HARBINGER TRANSPOSASE-DERIVED PROTEIN-RELATED"/>
    <property type="match status" value="1"/>
</dbReference>
<comment type="caution">
    <text evidence="1">The sequence shown here is derived from an EMBL/GenBank/DDBJ whole genome shotgun (WGS) entry which is preliminary data.</text>
</comment>
<sequence>MGSSSDDERRALFFRCFATNCIQWWEDGQEEAESSRRRTRRQRLNRDRAAAHDSLLNDYFNNPCVYTPEDFSNCFRMSRPLFLRILADVEREVPWFNQRFDARGRRGFSSVQKCTAALRQLAYGTTSDMFDEYLKMSARSIRSCVYKFSKAIDCTHWEWKNCPTAWHGQFSRGNHPKPTIMLEAVASNDLWIWHAFFGVTGSNNDINVLD</sequence>